<evidence type="ECO:0000256" key="1">
    <source>
        <dbReference type="SAM" id="MobiDB-lite"/>
    </source>
</evidence>
<reference evidence="3" key="1">
    <citation type="submission" date="2021-03" db="EMBL/GenBank/DDBJ databases">
        <title>Chromosome level genome of the anhydrobiotic midge Polypedilum vanderplanki.</title>
        <authorList>
            <person name="Yoshida Y."/>
            <person name="Kikawada T."/>
            <person name="Gusev O."/>
        </authorList>
    </citation>
    <scope>NUCLEOTIDE SEQUENCE</scope>
    <source>
        <strain evidence="3">NIAS01</strain>
        <tissue evidence="3">Whole body or cell culture</tissue>
    </source>
</reference>
<feature type="region of interest" description="Disordered" evidence="1">
    <location>
        <begin position="125"/>
        <end position="149"/>
    </location>
</feature>
<dbReference type="PROSITE" id="PS51257">
    <property type="entry name" value="PROKAR_LIPOPROTEIN"/>
    <property type="match status" value="1"/>
</dbReference>
<evidence type="ECO:0008006" key="5">
    <source>
        <dbReference type="Google" id="ProtNLM"/>
    </source>
</evidence>
<feature type="signal peptide" evidence="2">
    <location>
        <begin position="1"/>
        <end position="18"/>
    </location>
</feature>
<protein>
    <recommendedName>
        <fullName evidence="5">Lipoprotein</fullName>
    </recommendedName>
</protein>
<feature type="compositionally biased region" description="Polar residues" evidence="1">
    <location>
        <begin position="133"/>
        <end position="142"/>
    </location>
</feature>
<dbReference type="AlphaFoldDB" id="A0A9J6BI57"/>
<evidence type="ECO:0000256" key="2">
    <source>
        <dbReference type="SAM" id="SignalP"/>
    </source>
</evidence>
<dbReference type="EMBL" id="JADBJN010000004">
    <property type="protein sequence ID" value="KAG5669126.1"/>
    <property type="molecule type" value="Genomic_DNA"/>
</dbReference>
<sequence length="149" mass="17318">MKFKNLLFFIIFLTFSSCEENSLQQLEDFSTQQNKEVIEKINNLAQEIMNLVEPILKTAQASNSNDDTNTYYLSFIKKDLSKPNSKEPMSLLQLSSPYDPYRKMTVNNNFNGEKLTPTQVFLERGHGKKHSPSHNVQMMNENFENEQVE</sequence>
<gene>
    <name evidence="3" type="ORF">PVAND_017022</name>
</gene>
<name>A0A9J6BI57_POLVA</name>
<proteinExistence type="predicted"/>
<keyword evidence="4" id="KW-1185">Reference proteome</keyword>
<dbReference type="Proteomes" id="UP001107558">
    <property type="component" value="Chromosome 4"/>
</dbReference>
<feature type="chain" id="PRO_5039902627" description="Lipoprotein" evidence="2">
    <location>
        <begin position="19"/>
        <end position="149"/>
    </location>
</feature>
<keyword evidence="2" id="KW-0732">Signal</keyword>
<accession>A0A9J6BI57</accession>
<evidence type="ECO:0000313" key="4">
    <source>
        <dbReference type="Proteomes" id="UP001107558"/>
    </source>
</evidence>
<organism evidence="3 4">
    <name type="scientific">Polypedilum vanderplanki</name>
    <name type="common">Sleeping chironomid midge</name>
    <dbReference type="NCBI Taxonomy" id="319348"/>
    <lineage>
        <taxon>Eukaryota</taxon>
        <taxon>Metazoa</taxon>
        <taxon>Ecdysozoa</taxon>
        <taxon>Arthropoda</taxon>
        <taxon>Hexapoda</taxon>
        <taxon>Insecta</taxon>
        <taxon>Pterygota</taxon>
        <taxon>Neoptera</taxon>
        <taxon>Endopterygota</taxon>
        <taxon>Diptera</taxon>
        <taxon>Nematocera</taxon>
        <taxon>Chironomoidea</taxon>
        <taxon>Chironomidae</taxon>
        <taxon>Chironominae</taxon>
        <taxon>Polypedilum</taxon>
        <taxon>Polypedilum</taxon>
    </lineage>
</organism>
<evidence type="ECO:0000313" key="3">
    <source>
        <dbReference type="EMBL" id="KAG5669126.1"/>
    </source>
</evidence>
<comment type="caution">
    <text evidence="3">The sequence shown here is derived from an EMBL/GenBank/DDBJ whole genome shotgun (WGS) entry which is preliminary data.</text>
</comment>